<gene>
    <name evidence="1" type="ORF">DYI23_07845</name>
</gene>
<evidence type="ECO:0000313" key="2">
    <source>
        <dbReference type="Proteomes" id="UP000705379"/>
    </source>
</evidence>
<evidence type="ECO:0000313" key="1">
    <source>
        <dbReference type="EMBL" id="MBS8260126.1"/>
    </source>
</evidence>
<sequence>MAELELSKEDRERLTRLVQDYARDELDQDIGNMEAGFLLDRLIGPLGTVFYNKGLRDAAALFARRADDMADELYAMERVNPVDR</sequence>
<reference evidence="1" key="1">
    <citation type="submission" date="2018-08" db="EMBL/GenBank/DDBJ databases">
        <authorList>
            <person name="Jin W."/>
            <person name="Wang H."/>
            <person name="Yang Y."/>
            <person name="Li M."/>
            <person name="Liu J."/>
        </authorList>
    </citation>
    <scope>NUCLEOTIDE SEQUENCE</scope>
    <source>
        <strain evidence="1">AESS21</strain>
    </source>
</reference>
<accession>A0A944CB82</accession>
<proteinExistence type="predicted"/>
<dbReference type="Pfam" id="PF09932">
    <property type="entry name" value="DUF2164"/>
    <property type="match status" value="1"/>
</dbReference>
<protein>
    <submittedName>
        <fullName evidence="1">DUF2164 domain-containing protein</fullName>
    </submittedName>
</protein>
<dbReference type="EMBL" id="QTKU01000002">
    <property type="protein sequence ID" value="MBS8260126.1"/>
    <property type="molecule type" value="Genomic_DNA"/>
</dbReference>
<name>A0A944CB82_9HYPH</name>
<dbReference type="RefSeq" id="WP_213215755.1">
    <property type="nucleotide sequence ID" value="NZ_QTKU01000002.1"/>
</dbReference>
<dbReference type="AlphaFoldDB" id="A0A944CB82"/>
<dbReference type="InterPro" id="IPR018680">
    <property type="entry name" value="DUF2164"/>
</dbReference>
<comment type="caution">
    <text evidence="1">The sequence shown here is derived from an EMBL/GenBank/DDBJ whole genome shotgun (WGS) entry which is preliminary data.</text>
</comment>
<reference evidence="1" key="2">
    <citation type="journal article" date="2021" name="Microorganisms">
        <title>Bacterial Dimethylsulfoniopropionate Biosynthesis in the East China Sea.</title>
        <authorList>
            <person name="Liu J."/>
            <person name="Zhang Y."/>
            <person name="Liu J."/>
            <person name="Zhong H."/>
            <person name="Williams B.T."/>
            <person name="Zheng Y."/>
            <person name="Curson A.R.J."/>
            <person name="Sun C."/>
            <person name="Sun H."/>
            <person name="Song D."/>
            <person name="Wagner Mackenzie B."/>
            <person name="Bermejo Martinez A."/>
            <person name="Todd J.D."/>
            <person name="Zhang X.H."/>
        </authorList>
    </citation>
    <scope>NUCLEOTIDE SEQUENCE</scope>
    <source>
        <strain evidence="1">AESS21</strain>
    </source>
</reference>
<organism evidence="1 2">
    <name type="scientific">Roseibium polysiphoniae</name>
    <dbReference type="NCBI Taxonomy" id="2571221"/>
    <lineage>
        <taxon>Bacteria</taxon>
        <taxon>Pseudomonadati</taxon>
        <taxon>Pseudomonadota</taxon>
        <taxon>Alphaproteobacteria</taxon>
        <taxon>Hyphomicrobiales</taxon>
        <taxon>Stappiaceae</taxon>
        <taxon>Roseibium</taxon>
    </lineage>
</organism>
<dbReference type="Proteomes" id="UP000705379">
    <property type="component" value="Unassembled WGS sequence"/>
</dbReference>